<feature type="compositionally biased region" description="Basic residues" evidence="1">
    <location>
        <begin position="265"/>
        <end position="282"/>
    </location>
</feature>
<dbReference type="AlphaFoldDB" id="A0A8T3CBA1"/>
<feature type="region of interest" description="Disordered" evidence="1">
    <location>
        <begin position="1"/>
        <end position="81"/>
    </location>
</feature>
<comment type="caution">
    <text evidence="2">The sequence shown here is derived from an EMBL/GenBank/DDBJ whole genome shotgun (WGS) entry which is preliminary data.</text>
</comment>
<feature type="compositionally biased region" description="Basic residues" evidence="1">
    <location>
        <begin position="231"/>
        <end position="249"/>
    </location>
</feature>
<gene>
    <name evidence="2" type="ORF">KFK09_001577</name>
</gene>
<feature type="compositionally biased region" description="Low complexity" evidence="1">
    <location>
        <begin position="195"/>
        <end position="208"/>
    </location>
</feature>
<evidence type="ECO:0000313" key="3">
    <source>
        <dbReference type="Proteomes" id="UP000829196"/>
    </source>
</evidence>
<proteinExistence type="predicted"/>
<protein>
    <submittedName>
        <fullName evidence="2">Uncharacterized protein</fullName>
    </submittedName>
</protein>
<evidence type="ECO:0000256" key="1">
    <source>
        <dbReference type="SAM" id="MobiDB-lite"/>
    </source>
</evidence>
<sequence>MGREHSRVSPSRECHVDDYRRSRLSPISESPPRRARSPAPVHLRHDGGRRRWSPYHDRPTSLRSEGENSSEDEDLKGLSYFEYRRIKRQRLRKKLKNCIWRVTPSPPGSDRELSEPPQEEPERSADPPLEDDNRTKKESESEGSDDSSGSSDDSDSGSESPRSKSRSRRGRASLRRRYSNSSESASETDSDASDYDSGSYSDSLSDSVDQSRRRKRSSGKRRGSTKESVRSRAKRKRSSRSSRKKRSRKVASDYSDNSDSVSSPRARKRGPQRRKKISSLNR</sequence>
<reference evidence="2" key="1">
    <citation type="journal article" date="2022" name="Front. Genet.">
        <title>Chromosome-Scale Assembly of the Dendrobium nobile Genome Provides Insights Into the Molecular Mechanism of the Biosynthesis of the Medicinal Active Ingredient of Dendrobium.</title>
        <authorList>
            <person name="Xu Q."/>
            <person name="Niu S.-C."/>
            <person name="Li K.-L."/>
            <person name="Zheng P.-J."/>
            <person name="Zhang X.-J."/>
            <person name="Jia Y."/>
            <person name="Liu Y."/>
            <person name="Niu Y.-X."/>
            <person name="Yu L.-H."/>
            <person name="Chen D.-F."/>
            <person name="Zhang G.-Q."/>
        </authorList>
    </citation>
    <scope>NUCLEOTIDE SEQUENCE</scope>
    <source>
        <tissue evidence="2">Leaf</tissue>
    </source>
</reference>
<feature type="compositionally biased region" description="Low complexity" evidence="1">
    <location>
        <begin position="252"/>
        <end position="263"/>
    </location>
</feature>
<dbReference type="EMBL" id="JAGYWB010000002">
    <property type="protein sequence ID" value="KAI0529032.1"/>
    <property type="molecule type" value="Genomic_DNA"/>
</dbReference>
<evidence type="ECO:0000313" key="2">
    <source>
        <dbReference type="EMBL" id="KAI0529032.1"/>
    </source>
</evidence>
<name>A0A8T3CBA1_DENNO</name>
<keyword evidence="3" id="KW-1185">Reference proteome</keyword>
<dbReference type="PANTHER" id="PTHR13087:SF0">
    <property type="entry name" value="NFKB ACTIVATING PROTEIN LIKE"/>
    <property type="match status" value="1"/>
</dbReference>
<dbReference type="PANTHER" id="PTHR13087">
    <property type="entry name" value="NF-KAPPA B ACTIVATING PROTEIN"/>
    <property type="match status" value="1"/>
</dbReference>
<feature type="compositionally biased region" description="Basic and acidic residues" evidence="1">
    <location>
        <begin position="54"/>
        <end position="66"/>
    </location>
</feature>
<dbReference type="GO" id="GO:0005634">
    <property type="term" value="C:nucleus"/>
    <property type="evidence" value="ECO:0007669"/>
    <property type="project" value="TreeGrafter"/>
</dbReference>
<dbReference type="GO" id="GO:0010468">
    <property type="term" value="P:regulation of gene expression"/>
    <property type="evidence" value="ECO:0007669"/>
    <property type="project" value="TreeGrafter"/>
</dbReference>
<dbReference type="InterPro" id="IPR040466">
    <property type="entry name" value="NKAP"/>
</dbReference>
<feature type="compositionally biased region" description="Basic and acidic residues" evidence="1">
    <location>
        <begin position="1"/>
        <end position="21"/>
    </location>
</feature>
<feature type="compositionally biased region" description="Basic residues" evidence="1">
    <location>
        <begin position="212"/>
        <end position="223"/>
    </location>
</feature>
<feature type="compositionally biased region" description="Basic residues" evidence="1">
    <location>
        <begin position="163"/>
        <end position="178"/>
    </location>
</feature>
<organism evidence="2 3">
    <name type="scientific">Dendrobium nobile</name>
    <name type="common">Orchid</name>
    <dbReference type="NCBI Taxonomy" id="94219"/>
    <lineage>
        <taxon>Eukaryota</taxon>
        <taxon>Viridiplantae</taxon>
        <taxon>Streptophyta</taxon>
        <taxon>Embryophyta</taxon>
        <taxon>Tracheophyta</taxon>
        <taxon>Spermatophyta</taxon>
        <taxon>Magnoliopsida</taxon>
        <taxon>Liliopsida</taxon>
        <taxon>Asparagales</taxon>
        <taxon>Orchidaceae</taxon>
        <taxon>Epidendroideae</taxon>
        <taxon>Malaxideae</taxon>
        <taxon>Dendrobiinae</taxon>
        <taxon>Dendrobium</taxon>
    </lineage>
</organism>
<dbReference type="Proteomes" id="UP000829196">
    <property type="component" value="Unassembled WGS sequence"/>
</dbReference>
<accession>A0A8T3CBA1</accession>
<feature type="region of interest" description="Disordered" evidence="1">
    <location>
        <begin position="95"/>
        <end position="282"/>
    </location>
</feature>
<feature type="compositionally biased region" description="Basic and acidic residues" evidence="1">
    <location>
        <begin position="109"/>
        <end position="140"/>
    </location>
</feature>